<dbReference type="KEGG" id="sazo:D1868_03350"/>
<feature type="domain" description="ABC transporter" evidence="3">
    <location>
        <begin position="2"/>
        <end position="229"/>
    </location>
</feature>
<proteinExistence type="predicted"/>
<dbReference type="GO" id="GO:0016887">
    <property type="term" value="F:ATP hydrolysis activity"/>
    <property type="evidence" value="ECO:0007669"/>
    <property type="project" value="InterPro"/>
</dbReference>
<dbReference type="AlphaFoldDB" id="A0A650CNP1"/>
<dbReference type="PANTHER" id="PTHR43582:SF2">
    <property type="entry name" value="LINEARMYCIN RESISTANCE ATP-BINDING PROTEIN LNRL"/>
    <property type="match status" value="1"/>
</dbReference>
<dbReference type="SMART" id="SM00382">
    <property type="entry name" value="AAA"/>
    <property type="match status" value="1"/>
</dbReference>
<evidence type="ECO:0000256" key="1">
    <source>
        <dbReference type="ARBA" id="ARBA00022741"/>
    </source>
</evidence>
<reference evidence="4 5" key="1">
    <citation type="submission" date="2019-10" db="EMBL/GenBank/DDBJ databases">
        <title>Genome Sequences from Six Type Strain Members of the Archaeal Family Sulfolobaceae: Acidianus ambivalens, Acidianus infernus, Metallosphaera prunae, Stygiolobus azoricus, Sulfolobus metallicus, and Sulfurisphaera ohwakuensis.</title>
        <authorList>
            <person name="Counts J.A."/>
            <person name="Kelly R.M."/>
        </authorList>
    </citation>
    <scope>NUCLEOTIDE SEQUENCE [LARGE SCALE GENOMIC DNA]</scope>
    <source>
        <strain evidence="4 5">FC6</strain>
    </source>
</reference>
<dbReference type="SUPFAM" id="SSF52540">
    <property type="entry name" value="P-loop containing nucleoside triphosphate hydrolases"/>
    <property type="match status" value="1"/>
</dbReference>
<organism evidence="4 5">
    <name type="scientific">Stygiolobus azoricus</name>
    <dbReference type="NCBI Taxonomy" id="41675"/>
    <lineage>
        <taxon>Archaea</taxon>
        <taxon>Thermoproteota</taxon>
        <taxon>Thermoprotei</taxon>
        <taxon>Sulfolobales</taxon>
        <taxon>Sulfolobaceae</taxon>
        <taxon>Stygiolobus</taxon>
    </lineage>
</organism>
<dbReference type="InterPro" id="IPR003439">
    <property type="entry name" value="ABC_transporter-like_ATP-bd"/>
</dbReference>
<evidence type="ECO:0000256" key="2">
    <source>
        <dbReference type="ARBA" id="ARBA00022840"/>
    </source>
</evidence>
<dbReference type="PROSITE" id="PS50893">
    <property type="entry name" value="ABC_TRANSPORTER_2"/>
    <property type="match status" value="1"/>
</dbReference>
<dbReference type="InterPro" id="IPR003593">
    <property type="entry name" value="AAA+_ATPase"/>
</dbReference>
<dbReference type="GeneID" id="42798075"/>
<accession>A0A650CNP1</accession>
<dbReference type="Gene3D" id="3.40.50.300">
    <property type="entry name" value="P-loop containing nucleotide triphosphate hydrolases"/>
    <property type="match status" value="1"/>
</dbReference>
<dbReference type="Pfam" id="PF00005">
    <property type="entry name" value="ABC_tran"/>
    <property type="match status" value="1"/>
</dbReference>
<dbReference type="InterPro" id="IPR017871">
    <property type="entry name" value="ABC_transporter-like_CS"/>
</dbReference>
<dbReference type="RefSeq" id="WP_156005532.1">
    <property type="nucleotide sequence ID" value="NZ_CP045483.1"/>
</dbReference>
<keyword evidence="2 4" id="KW-0067">ATP-binding</keyword>
<dbReference type="OrthoDB" id="87732at2157"/>
<keyword evidence="5" id="KW-1185">Reference proteome</keyword>
<dbReference type="PROSITE" id="PS00211">
    <property type="entry name" value="ABC_TRANSPORTER_1"/>
    <property type="match status" value="1"/>
</dbReference>
<protein>
    <submittedName>
        <fullName evidence="4">ATP-binding cassette domain-containing protein</fullName>
    </submittedName>
</protein>
<dbReference type="Proteomes" id="UP000423396">
    <property type="component" value="Chromosome"/>
</dbReference>
<evidence type="ECO:0000259" key="3">
    <source>
        <dbReference type="PROSITE" id="PS50893"/>
    </source>
</evidence>
<keyword evidence="1" id="KW-0547">Nucleotide-binding</keyword>
<dbReference type="InterPro" id="IPR027417">
    <property type="entry name" value="P-loop_NTPase"/>
</dbReference>
<dbReference type="PANTHER" id="PTHR43582">
    <property type="entry name" value="LINEARMYCIN RESISTANCE ATP-BINDING PROTEIN LNRL"/>
    <property type="match status" value="1"/>
</dbReference>
<dbReference type="EMBL" id="CP045483">
    <property type="protein sequence ID" value="QGR19107.1"/>
    <property type="molecule type" value="Genomic_DNA"/>
</dbReference>
<evidence type="ECO:0000313" key="5">
    <source>
        <dbReference type="Proteomes" id="UP000423396"/>
    </source>
</evidence>
<dbReference type="GO" id="GO:0005524">
    <property type="term" value="F:ATP binding"/>
    <property type="evidence" value="ECO:0007669"/>
    <property type="project" value="UniProtKB-KW"/>
</dbReference>
<sequence>MLKTVNLTKRYNDGTTALDHVSFSTNAKSISILGRNGAGKTTLTRILSTQLLPTEGTALIEGYDVVKDAKKVRKIIASIPQEAHPVGFATPLEHLLMYLTARGFSLSEASQIARKTLKEIGLWEVKDKPSDLLSGGMKRKIFVAMALASSAEVILLDEPTVGLDPYSRTEVWSVLKESDVKLVLTTHYMEEAEELSDEVVLLHKGKLIAKGSVKELLSKFENKVRVEGIGDLLVGKLRISYVDREEAVKYLGKYIVRPITLEDLFIIYSGETLED</sequence>
<evidence type="ECO:0000313" key="4">
    <source>
        <dbReference type="EMBL" id="QGR19107.1"/>
    </source>
</evidence>
<name>A0A650CNP1_9CREN</name>
<gene>
    <name evidence="4" type="ORF">D1868_03350</name>
</gene>